<evidence type="ECO:0000256" key="11">
    <source>
        <dbReference type="ARBA" id="ARBA00022989"/>
    </source>
</evidence>
<keyword evidence="11 19" id="KW-1133">Transmembrane helix</keyword>
<dbReference type="Proteomes" id="UP000194450">
    <property type="component" value="Unassembled WGS sequence"/>
</dbReference>
<dbReference type="EC" id="3.4.23.43" evidence="15 18"/>
<keyword evidence="4" id="KW-0997">Cell inner membrane</keyword>
<keyword evidence="12 19" id="KW-0472">Membrane</keyword>
<feature type="transmembrane region" description="Helical" evidence="19">
    <location>
        <begin position="262"/>
        <end position="284"/>
    </location>
</feature>
<feature type="transmembrane region" description="Helical" evidence="19">
    <location>
        <begin position="155"/>
        <end position="173"/>
    </location>
</feature>
<evidence type="ECO:0000256" key="4">
    <source>
        <dbReference type="ARBA" id="ARBA00022519"/>
    </source>
</evidence>
<keyword evidence="7 18" id="KW-0808">Transferase</keyword>
<keyword evidence="10 18" id="KW-0378">Hydrolase</keyword>
<evidence type="ECO:0000256" key="5">
    <source>
        <dbReference type="ARBA" id="ARBA00022603"/>
    </source>
</evidence>
<accession>A0A1Y6EE60</accession>
<dbReference type="InterPro" id="IPR000045">
    <property type="entry name" value="Prepilin_IV_endopep_pep"/>
</dbReference>
<evidence type="ECO:0000256" key="3">
    <source>
        <dbReference type="ARBA" id="ARBA00022475"/>
    </source>
</evidence>
<dbReference type="EMBL" id="FXWH01000001">
    <property type="protein sequence ID" value="SMQ60855.1"/>
    <property type="molecule type" value="Genomic_DNA"/>
</dbReference>
<dbReference type="GO" id="GO:0008168">
    <property type="term" value="F:methyltransferase activity"/>
    <property type="evidence" value="ECO:0007669"/>
    <property type="project" value="UniProtKB-KW"/>
</dbReference>
<dbReference type="GO" id="GO:0006465">
    <property type="term" value="P:signal peptide processing"/>
    <property type="evidence" value="ECO:0007669"/>
    <property type="project" value="TreeGrafter"/>
</dbReference>
<dbReference type="GO" id="GO:0005886">
    <property type="term" value="C:plasma membrane"/>
    <property type="evidence" value="ECO:0007669"/>
    <property type="project" value="UniProtKB-SubCell"/>
</dbReference>
<keyword evidence="5 18" id="KW-0489">Methyltransferase</keyword>
<organism evidence="22 23">
    <name type="scientific">Pseudidiomarina planktonica</name>
    <dbReference type="NCBI Taxonomy" id="1323738"/>
    <lineage>
        <taxon>Bacteria</taxon>
        <taxon>Pseudomonadati</taxon>
        <taxon>Pseudomonadota</taxon>
        <taxon>Gammaproteobacteria</taxon>
        <taxon>Alteromonadales</taxon>
        <taxon>Idiomarinaceae</taxon>
        <taxon>Pseudidiomarina</taxon>
    </lineage>
</organism>
<evidence type="ECO:0000256" key="15">
    <source>
        <dbReference type="ARBA" id="ARBA00067082"/>
    </source>
</evidence>
<evidence type="ECO:0000256" key="7">
    <source>
        <dbReference type="ARBA" id="ARBA00022679"/>
    </source>
</evidence>
<dbReference type="Gene3D" id="1.20.120.1220">
    <property type="match status" value="1"/>
</dbReference>
<reference evidence="23" key="1">
    <citation type="submission" date="2017-04" db="EMBL/GenBank/DDBJ databases">
        <authorList>
            <person name="Varghese N."/>
            <person name="Submissions S."/>
        </authorList>
    </citation>
    <scope>NUCLEOTIDE SEQUENCE [LARGE SCALE GENOMIC DNA]</scope>
</reference>
<dbReference type="AlphaFoldDB" id="A0A1Y6EE60"/>
<dbReference type="InterPro" id="IPR050882">
    <property type="entry name" value="Prepilin_peptidase/N-MTase"/>
</dbReference>
<comment type="catalytic activity">
    <reaction evidence="14 18">
        <text>Typically cleaves a -Gly-|-Phe- bond to release an N-terminal, basic peptide of 5-8 residues from type IV prepilin, and then N-methylates the new N-terminal amino group, the methyl donor being S-adenosyl-L-methionine.</text>
        <dbReference type="EC" id="3.4.23.43"/>
    </reaction>
</comment>
<evidence type="ECO:0000313" key="22">
    <source>
        <dbReference type="EMBL" id="SMQ60855.1"/>
    </source>
</evidence>
<dbReference type="GO" id="GO:0004190">
    <property type="term" value="F:aspartic-type endopeptidase activity"/>
    <property type="evidence" value="ECO:0007669"/>
    <property type="project" value="UniProtKB-EC"/>
</dbReference>
<dbReference type="InterPro" id="IPR014032">
    <property type="entry name" value="Peptidase_A24A_bac"/>
</dbReference>
<evidence type="ECO:0000256" key="14">
    <source>
        <dbReference type="ARBA" id="ARBA00050401"/>
    </source>
</evidence>
<evidence type="ECO:0000259" key="20">
    <source>
        <dbReference type="Pfam" id="PF01478"/>
    </source>
</evidence>
<evidence type="ECO:0000256" key="17">
    <source>
        <dbReference type="RuleBase" id="RU003793"/>
    </source>
</evidence>
<keyword evidence="3" id="KW-1003">Cell membrane</keyword>
<dbReference type="PANTHER" id="PTHR30487">
    <property type="entry name" value="TYPE 4 PREPILIN-LIKE PROTEINS LEADER PEPTIDE-PROCESSING ENZYME"/>
    <property type="match status" value="1"/>
</dbReference>
<comment type="similarity">
    <text evidence="2 17">Belongs to the peptidase A24 family.</text>
</comment>
<evidence type="ECO:0000256" key="2">
    <source>
        <dbReference type="ARBA" id="ARBA00005801"/>
    </source>
</evidence>
<evidence type="ECO:0000259" key="21">
    <source>
        <dbReference type="Pfam" id="PF06750"/>
    </source>
</evidence>
<dbReference type="FunFam" id="1.20.120.1220:FF:000001">
    <property type="entry name" value="Type 4 prepilin-like proteins leader peptide-processing enzyme"/>
    <property type="match status" value="1"/>
</dbReference>
<evidence type="ECO:0000256" key="16">
    <source>
        <dbReference type="ARBA" id="ARBA00071870"/>
    </source>
</evidence>
<dbReference type="PRINTS" id="PR00864">
    <property type="entry name" value="PREPILNPTASE"/>
</dbReference>
<evidence type="ECO:0000256" key="18">
    <source>
        <dbReference type="RuleBase" id="RU003794"/>
    </source>
</evidence>
<keyword evidence="6 18" id="KW-0645">Protease</keyword>
<evidence type="ECO:0000256" key="6">
    <source>
        <dbReference type="ARBA" id="ARBA00022670"/>
    </source>
</evidence>
<dbReference type="InterPro" id="IPR010627">
    <property type="entry name" value="Prepilin_pept_A24_N"/>
</dbReference>
<keyword evidence="9 18" id="KW-0812">Transmembrane</keyword>
<protein>
    <recommendedName>
        <fullName evidence="16 18">Prepilin leader peptidase/N-methyltransferase</fullName>
        <ecNumber evidence="18">2.1.1.-</ecNumber>
        <ecNumber evidence="15 18">3.4.23.43</ecNumber>
    </recommendedName>
</protein>
<feature type="transmembrane region" description="Helical" evidence="19">
    <location>
        <begin position="132"/>
        <end position="148"/>
    </location>
</feature>
<dbReference type="EC" id="2.1.1.-" evidence="18"/>
<comment type="subcellular location">
    <subcellularLocation>
        <location evidence="1">Cell inner membrane</location>
        <topology evidence="1">Multi-pass membrane protein</topology>
    </subcellularLocation>
    <subcellularLocation>
        <location evidence="18">Cell membrane</location>
        <topology evidence="18">Multi-pass membrane protein</topology>
    </subcellularLocation>
</comment>
<evidence type="ECO:0000256" key="9">
    <source>
        <dbReference type="ARBA" id="ARBA00022692"/>
    </source>
</evidence>
<dbReference type="PANTHER" id="PTHR30487:SF0">
    <property type="entry name" value="PREPILIN LEADER PEPTIDASE_N-METHYLTRANSFERASE-RELATED"/>
    <property type="match status" value="1"/>
</dbReference>
<evidence type="ECO:0000256" key="10">
    <source>
        <dbReference type="ARBA" id="ARBA00022801"/>
    </source>
</evidence>
<feature type="transmembrane region" description="Helical" evidence="19">
    <location>
        <begin position="232"/>
        <end position="250"/>
    </location>
</feature>
<keyword evidence="13 18" id="KW-0511">Multifunctional enzyme</keyword>
<dbReference type="Pfam" id="PF01478">
    <property type="entry name" value="Peptidase_A24"/>
    <property type="match status" value="1"/>
</dbReference>
<dbReference type="OrthoDB" id="9789291at2"/>
<sequence>MDVANLYAPLSMSATLLAGLFGLIIGSFLNVVIGRLPKILQIQWRAECDGIVDEHTTKKLSLSLSKPGSHCPECSHKIAWYDNIPLLSWVLLKARCRHCQTSISIRYPLVELLTGVLFAAIGWRYGLLGIDAYFYALAVSLLISLFFIDLDEMLLPDQLTLLLLWVGLVYSVVGDTITPAAAIIGASCGYLSLWLVFWGFKLLTGRDGMGYGDFKLLAALGAWLGWQQLPVVVILASVSGAVVGIIWQTLQRQRRGNPIPFGPFLIVGGVSAWLFGEALLQSYWRWLQL</sequence>
<comment type="function">
    <text evidence="18">Plays an essential role in type IV pili and type II pseudopili formation by proteolytically removing the leader sequence from substrate proteins and subsequently monomethylating the alpha-amino group of the newly exposed N-terminal phenylalanine.</text>
</comment>
<feature type="transmembrane region" description="Helical" evidence="19">
    <location>
        <begin position="107"/>
        <end position="126"/>
    </location>
</feature>
<keyword evidence="23" id="KW-1185">Reference proteome</keyword>
<feature type="domain" description="Prepilin peptidase A24 N-terminal" evidence="21">
    <location>
        <begin position="20"/>
        <end position="125"/>
    </location>
</feature>
<feature type="domain" description="Prepilin type IV endopeptidase peptidase" evidence="20">
    <location>
        <begin position="137"/>
        <end position="245"/>
    </location>
</feature>
<name>A0A1Y6EE60_9GAMM</name>
<evidence type="ECO:0000256" key="19">
    <source>
        <dbReference type="SAM" id="Phobius"/>
    </source>
</evidence>
<dbReference type="RefSeq" id="WP_086433654.1">
    <property type="nucleotide sequence ID" value="NZ_FXWH01000001.1"/>
</dbReference>
<dbReference type="GO" id="GO:0032259">
    <property type="term" value="P:methylation"/>
    <property type="evidence" value="ECO:0007669"/>
    <property type="project" value="UniProtKB-KW"/>
</dbReference>
<gene>
    <name evidence="22" type="ORF">SAMN06297229_0478</name>
</gene>
<feature type="transmembrane region" description="Helical" evidence="19">
    <location>
        <begin position="6"/>
        <end position="33"/>
    </location>
</feature>
<proteinExistence type="inferred from homology"/>
<evidence type="ECO:0000256" key="1">
    <source>
        <dbReference type="ARBA" id="ARBA00004429"/>
    </source>
</evidence>
<evidence type="ECO:0000256" key="13">
    <source>
        <dbReference type="ARBA" id="ARBA00023268"/>
    </source>
</evidence>
<evidence type="ECO:0000313" key="23">
    <source>
        <dbReference type="Proteomes" id="UP000194450"/>
    </source>
</evidence>
<evidence type="ECO:0000256" key="12">
    <source>
        <dbReference type="ARBA" id="ARBA00023136"/>
    </source>
</evidence>
<evidence type="ECO:0000256" key="8">
    <source>
        <dbReference type="ARBA" id="ARBA00022691"/>
    </source>
</evidence>
<dbReference type="Pfam" id="PF06750">
    <property type="entry name" value="A24_N_bact"/>
    <property type="match status" value="1"/>
</dbReference>
<keyword evidence="8" id="KW-0949">S-adenosyl-L-methionine</keyword>